<dbReference type="EMBL" id="NIBT01000006">
    <property type="protein sequence ID" value="PHM25315.1"/>
    <property type="molecule type" value="Genomic_DNA"/>
</dbReference>
<evidence type="ECO:0000313" key="1">
    <source>
        <dbReference type="EMBL" id="PHM25315.1"/>
    </source>
</evidence>
<proteinExistence type="predicted"/>
<protein>
    <submittedName>
        <fullName evidence="1">Transposase</fullName>
    </submittedName>
</protein>
<gene>
    <name evidence="2" type="ORF">Xehl_00588</name>
    <name evidence="1" type="ORF">Xehl_01530</name>
</gene>
<evidence type="ECO:0000313" key="3">
    <source>
        <dbReference type="Proteomes" id="UP000225605"/>
    </source>
</evidence>
<dbReference type="AlphaFoldDB" id="A0A2D0ITX2"/>
<dbReference type="Proteomes" id="UP000225605">
    <property type="component" value="Unassembled WGS sequence"/>
</dbReference>
<reference evidence="1 3" key="1">
    <citation type="journal article" date="2017" name="Nat. Microbiol.">
        <title>Natural product diversity associated with the nematode symbionts Photorhabdus and Xenorhabdus.</title>
        <authorList>
            <person name="Tobias N.J."/>
            <person name="Wolff H."/>
            <person name="Djahanschiri B."/>
            <person name="Grundmann F."/>
            <person name="Kronenwerth M."/>
            <person name="Shi Y.M."/>
            <person name="Simonyi S."/>
            <person name="Grun P."/>
            <person name="Shapiro-Ilan D."/>
            <person name="Pidot S.J."/>
            <person name="Stinear T.P."/>
            <person name="Ebersberger I."/>
            <person name="Bode H.B."/>
        </authorList>
    </citation>
    <scope>NUCLEOTIDE SEQUENCE [LARGE SCALE GENOMIC DNA]</scope>
    <source>
        <strain evidence="1 3">DSM 16337</strain>
    </source>
</reference>
<organism evidence="1 3">
    <name type="scientific">Xenorhabdus ehlersii</name>
    <dbReference type="NCBI Taxonomy" id="290111"/>
    <lineage>
        <taxon>Bacteria</taxon>
        <taxon>Pseudomonadati</taxon>
        <taxon>Pseudomonadota</taxon>
        <taxon>Gammaproteobacteria</taxon>
        <taxon>Enterobacterales</taxon>
        <taxon>Morganellaceae</taxon>
        <taxon>Xenorhabdus</taxon>
    </lineage>
</organism>
<name>A0A2D0ITX2_9GAMM</name>
<dbReference type="RefSeq" id="WP_208638588.1">
    <property type="nucleotide sequence ID" value="NZ_CAWNOJ010000031.1"/>
</dbReference>
<accession>A0A2D0ITX2</accession>
<evidence type="ECO:0000313" key="2">
    <source>
        <dbReference type="EMBL" id="PHM26892.1"/>
    </source>
</evidence>
<sequence length="55" mass="6103">MIDRYFKENDACQRLATIPGIEPVIATTIVSRVGDPGLLFFMGIPKQDGVMRHAL</sequence>
<dbReference type="EMBL" id="NIBT01000002">
    <property type="protein sequence ID" value="PHM26892.1"/>
    <property type="molecule type" value="Genomic_DNA"/>
</dbReference>
<comment type="caution">
    <text evidence="1">The sequence shown here is derived from an EMBL/GenBank/DDBJ whole genome shotgun (WGS) entry which is preliminary data.</text>
</comment>